<evidence type="ECO:0000313" key="3">
    <source>
        <dbReference type="Proteomes" id="UP000575241"/>
    </source>
</evidence>
<organism evidence="2 3">
    <name type="scientific">Sphingomonas kyeonggiensis</name>
    <dbReference type="NCBI Taxonomy" id="1268553"/>
    <lineage>
        <taxon>Bacteria</taxon>
        <taxon>Pseudomonadati</taxon>
        <taxon>Pseudomonadota</taxon>
        <taxon>Alphaproteobacteria</taxon>
        <taxon>Sphingomonadales</taxon>
        <taxon>Sphingomonadaceae</taxon>
        <taxon>Sphingomonas</taxon>
    </lineage>
</organism>
<dbReference type="Proteomes" id="UP000575241">
    <property type="component" value="Unassembled WGS sequence"/>
</dbReference>
<dbReference type="Gene3D" id="3.10.129.10">
    <property type="entry name" value="Hotdog Thioesterase"/>
    <property type="match status" value="1"/>
</dbReference>
<dbReference type="PANTHER" id="PTHR42993:SF1">
    <property type="entry name" value="MAOC-LIKE DEHYDRATASE DOMAIN-CONTAINING PROTEIN"/>
    <property type="match status" value="1"/>
</dbReference>
<gene>
    <name evidence="2" type="ORF">HNP52_003560</name>
</gene>
<evidence type="ECO:0000313" key="2">
    <source>
        <dbReference type="EMBL" id="MBB4840468.1"/>
    </source>
</evidence>
<comment type="caution">
    <text evidence="2">The sequence shown here is derived from an EMBL/GenBank/DDBJ whole genome shotgun (WGS) entry which is preliminary data.</text>
</comment>
<dbReference type="AlphaFoldDB" id="A0A7W7NSZ8"/>
<name>A0A7W7NSZ8_9SPHN</name>
<accession>A0A7W7NSZ8</accession>
<dbReference type="SUPFAM" id="SSF54637">
    <property type="entry name" value="Thioesterase/thiol ester dehydrase-isomerase"/>
    <property type="match status" value="1"/>
</dbReference>
<dbReference type="EMBL" id="JACHLN010000003">
    <property type="protein sequence ID" value="MBB4840468.1"/>
    <property type="molecule type" value="Genomic_DNA"/>
</dbReference>
<dbReference type="InterPro" id="IPR039375">
    <property type="entry name" value="NodN-like"/>
</dbReference>
<protein>
    <submittedName>
        <fullName evidence="2">Acyl dehydratase</fullName>
    </submittedName>
</protein>
<keyword evidence="3" id="KW-1185">Reference proteome</keyword>
<proteinExistence type="predicted"/>
<sequence>MATITVQQMAESIGTERVSDWVEVTQTMIDQFAEATGDHQFIHVDPVRAAQTPFGGTIAHGFLSLSLMPMLAARTDTPSIEGVKMGVNYGGNKVRFMQPVRSGKRVRGRFKLLKFTERKPGVWEQVQEYTLEIEGEEKPALIAEWIALVYV</sequence>
<dbReference type="InterPro" id="IPR029069">
    <property type="entry name" value="HotDog_dom_sf"/>
</dbReference>
<dbReference type="CDD" id="cd03450">
    <property type="entry name" value="NodN"/>
    <property type="match status" value="1"/>
</dbReference>
<reference evidence="2 3" key="1">
    <citation type="submission" date="2020-08" db="EMBL/GenBank/DDBJ databases">
        <title>Functional genomics of gut bacteria from endangered species of beetles.</title>
        <authorList>
            <person name="Carlos-Shanley C."/>
        </authorList>
    </citation>
    <scope>NUCLEOTIDE SEQUENCE [LARGE SCALE GENOMIC DNA]</scope>
    <source>
        <strain evidence="2 3">S00224</strain>
    </source>
</reference>
<feature type="domain" description="MaoC-like" evidence="1">
    <location>
        <begin position="12"/>
        <end position="114"/>
    </location>
</feature>
<dbReference type="PANTHER" id="PTHR42993">
    <property type="entry name" value="MAOC-LIKE DEHYDRATASE DOMAIN-CONTAINING PROTEIN"/>
    <property type="match status" value="1"/>
</dbReference>
<dbReference type="Pfam" id="PF01575">
    <property type="entry name" value="MaoC_dehydratas"/>
    <property type="match status" value="1"/>
</dbReference>
<dbReference type="InterPro" id="IPR002539">
    <property type="entry name" value="MaoC-like_dom"/>
</dbReference>
<evidence type="ECO:0000259" key="1">
    <source>
        <dbReference type="Pfam" id="PF01575"/>
    </source>
</evidence>